<protein>
    <submittedName>
        <fullName evidence="1">Uncharacterized protein</fullName>
    </submittedName>
</protein>
<organism evidence="1">
    <name type="scientific">Anguilla anguilla</name>
    <name type="common">European freshwater eel</name>
    <name type="synonym">Muraena anguilla</name>
    <dbReference type="NCBI Taxonomy" id="7936"/>
    <lineage>
        <taxon>Eukaryota</taxon>
        <taxon>Metazoa</taxon>
        <taxon>Chordata</taxon>
        <taxon>Craniata</taxon>
        <taxon>Vertebrata</taxon>
        <taxon>Euteleostomi</taxon>
        <taxon>Actinopterygii</taxon>
        <taxon>Neopterygii</taxon>
        <taxon>Teleostei</taxon>
        <taxon>Anguilliformes</taxon>
        <taxon>Anguillidae</taxon>
        <taxon>Anguilla</taxon>
    </lineage>
</organism>
<reference evidence="1" key="1">
    <citation type="submission" date="2014-11" db="EMBL/GenBank/DDBJ databases">
        <authorList>
            <person name="Amaro Gonzalez C."/>
        </authorList>
    </citation>
    <scope>NUCLEOTIDE SEQUENCE</scope>
</reference>
<evidence type="ECO:0000313" key="1">
    <source>
        <dbReference type="EMBL" id="JAH71060.1"/>
    </source>
</evidence>
<dbReference type="EMBL" id="GBXM01037517">
    <property type="protein sequence ID" value="JAH71060.1"/>
    <property type="molecule type" value="Transcribed_RNA"/>
</dbReference>
<accession>A0A0E9V0T9</accession>
<sequence length="34" mass="3867">MFKQLENLKILSKNNAKDQIIIYGTSSISKTLLI</sequence>
<reference evidence="1" key="2">
    <citation type="journal article" date="2015" name="Fish Shellfish Immunol.">
        <title>Early steps in the European eel (Anguilla anguilla)-Vibrio vulnificus interaction in the gills: Role of the RtxA13 toxin.</title>
        <authorList>
            <person name="Callol A."/>
            <person name="Pajuelo D."/>
            <person name="Ebbesson L."/>
            <person name="Teles M."/>
            <person name="MacKenzie S."/>
            <person name="Amaro C."/>
        </authorList>
    </citation>
    <scope>NUCLEOTIDE SEQUENCE</scope>
</reference>
<dbReference type="AlphaFoldDB" id="A0A0E9V0T9"/>
<name>A0A0E9V0T9_ANGAN</name>
<proteinExistence type="predicted"/>